<proteinExistence type="predicted"/>
<keyword evidence="2" id="KW-1185">Reference proteome</keyword>
<dbReference type="EMBL" id="JAABOA010002555">
    <property type="protein sequence ID" value="KAF9579706.1"/>
    <property type="molecule type" value="Genomic_DNA"/>
</dbReference>
<comment type="caution">
    <text evidence="1">The sequence shown here is derived from an EMBL/GenBank/DDBJ whole genome shotgun (WGS) entry which is preliminary data.</text>
</comment>
<gene>
    <name evidence="1" type="ORF">BGW38_003926</name>
</gene>
<dbReference type="Proteomes" id="UP000780801">
    <property type="component" value="Unassembled WGS sequence"/>
</dbReference>
<sequence length="77" mass="8839">MKDKILHHGESFADNLEVTHMTKVLCCVWPVIVKEVLNKYIVVVFINYKALSAHGQNVHLEQLVGPFKFNTLHLNIL</sequence>
<dbReference type="AlphaFoldDB" id="A0A9P6FR69"/>
<evidence type="ECO:0000313" key="1">
    <source>
        <dbReference type="EMBL" id="KAF9579706.1"/>
    </source>
</evidence>
<protein>
    <submittedName>
        <fullName evidence="1">Uncharacterized protein</fullName>
    </submittedName>
</protein>
<evidence type="ECO:0000313" key="2">
    <source>
        <dbReference type="Proteomes" id="UP000780801"/>
    </source>
</evidence>
<name>A0A9P6FR69_9FUNG</name>
<accession>A0A9P6FR69</accession>
<organism evidence="1 2">
    <name type="scientific">Lunasporangiospora selenospora</name>
    <dbReference type="NCBI Taxonomy" id="979761"/>
    <lineage>
        <taxon>Eukaryota</taxon>
        <taxon>Fungi</taxon>
        <taxon>Fungi incertae sedis</taxon>
        <taxon>Mucoromycota</taxon>
        <taxon>Mortierellomycotina</taxon>
        <taxon>Mortierellomycetes</taxon>
        <taxon>Mortierellales</taxon>
        <taxon>Mortierellaceae</taxon>
        <taxon>Lunasporangiospora</taxon>
    </lineage>
</organism>
<reference evidence="1" key="1">
    <citation type="journal article" date="2020" name="Fungal Divers.">
        <title>Resolving the Mortierellaceae phylogeny through synthesis of multi-gene phylogenetics and phylogenomics.</title>
        <authorList>
            <person name="Vandepol N."/>
            <person name="Liber J."/>
            <person name="Desiro A."/>
            <person name="Na H."/>
            <person name="Kennedy M."/>
            <person name="Barry K."/>
            <person name="Grigoriev I.V."/>
            <person name="Miller A.N."/>
            <person name="O'Donnell K."/>
            <person name="Stajich J.E."/>
            <person name="Bonito G."/>
        </authorList>
    </citation>
    <scope>NUCLEOTIDE SEQUENCE</scope>
    <source>
        <strain evidence="1">KOD1015</strain>
    </source>
</reference>